<comment type="caution">
    <text evidence="3">The sequence shown here is derived from an EMBL/GenBank/DDBJ whole genome shotgun (WGS) entry which is preliminary data.</text>
</comment>
<proteinExistence type="inferred from homology"/>
<evidence type="ECO:0000256" key="2">
    <source>
        <dbReference type="ARBA" id="ARBA00022801"/>
    </source>
</evidence>
<dbReference type="CDD" id="cd00586">
    <property type="entry name" value="4HBT"/>
    <property type="match status" value="1"/>
</dbReference>
<evidence type="ECO:0008006" key="5">
    <source>
        <dbReference type="Google" id="ProtNLM"/>
    </source>
</evidence>
<dbReference type="OrthoDB" id="9799036at2"/>
<evidence type="ECO:0000313" key="4">
    <source>
        <dbReference type="Proteomes" id="UP000028725"/>
    </source>
</evidence>
<keyword evidence="2" id="KW-0378">Hydrolase</keyword>
<dbReference type="PANTHER" id="PTHR31793:SF27">
    <property type="entry name" value="NOVEL THIOESTERASE SUPERFAMILY DOMAIN AND SAPOSIN A-TYPE DOMAIN CONTAINING PROTEIN (0610012H03RIK)"/>
    <property type="match status" value="1"/>
</dbReference>
<comment type="similarity">
    <text evidence="1">Belongs to the 4-hydroxybenzoyl-CoA thioesterase family.</text>
</comment>
<gene>
    <name evidence="3" type="ORF">DB31_4266</name>
</gene>
<dbReference type="Proteomes" id="UP000028725">
    <property type="component" value="Unassembled WGS sequence"/>
</dbReference>
<reference evidence="3 4" key="1">
    <citation type="submission" date="2014-04" db="EMBL/GenBank/DDBJ databases">
        <title>Genome assembly of Hyalangium minutum DSM 14724.</title>
        <authorList>
            <person name="Sharma G."/>
            <person name="Subramanian S."/>
        </authorList>
    </citation>
    <scope>NUCLEOTIDE SEQUENCE [LARGE SCALE GENOMIC DNA]</scope>
    <source>
        <strain evidence="3 4">DSM 14724</strain>
    </source>
</reference>
<evidence type="ECO:0000256" key="1">
    <source>
        <dbReference type="ARBA" id="ARBA00005953"/>
    </source>
</evidence>
<dbReference type="InterPro" id="IPR050563">
    <property type="entry name" value="4-hydroxybenzoyl-CoA_TE"/>
</dbReference>
<dbReference type="Gene3D" id="3.10.129.10">
    <property type="entry name" value="Hotdog Thioesterase"/>
    <property type="match status" value="1"/>
</dbReference>
<dbReference type="InterPro" id="IPR029069">
    <property type="entry name" value="HotDog_dom_sf"/>
</dbReference>
<dbReference type="Pfam" id="PF13279">
    <property type="entry name" value="4HBT_2"/>
    <property type="match status" value="1"/>
</dbReference>
<name>A0A085W397_9BACT</name>
<evidence type="ECO:0000313" key="3">
    <source>
        <dbReference type="EMBL" id="KFE62160.1"/>
    </source>
</evidence>
<dbReference type="SUPFAM" id="SSF54637">
    <property type="entry name" value="Thioesterase/thiol ester dehydrase-isomerase"/>
    <property type="match status" value="1"/>
</dbReference>
<dbReference type="PANTHER" id="PTHR31793">
    <property type="entry name" value="4-HYDROXYBENZOYL-COA THIOESTERASE FAMILY MEMBER"/>
    <property type="match status" value="1"/>
</dbReference>
<dbReference type="AlphaFoldDB" id="A0A085W397"/>
<sequence length="142" mass="15947">MRLEDSSLTLRVRPNDLDSLGHVNNATVLEYLETGRWAWLEQNGMRQGAAVIGLTLRVEVDYLKEISPPDVVIWTHLEEPTPEELGDAEAVNYRVRFHQKILVGTARQVAVEAHVQAGFVRAADRSLCSVQEFLEAARLPKS</sequence>
<accession>A0A085W397</accession>
<dbReference type="STRING" id="394096.DB31_4266"/>
<organism evidence="3 4">
    <name type="scientific">Hyalangium minutum</name>
    <dbReference type="NCBI Taxonomy" id="394096"/>
    <lineage>
        <taxon>Bacteria</taxon>
        <taxon>Pseudomonadati</taxon>
        <taxon>Myxococcota</taxon>
        <taxon>Myxococcia</taxon>
        <taxon>Myxococcales</taxon>
        <taxon>Cystobacterineae</taxon>
        <taxon>Archangiaceae</taxon>
        <taxon>Hyalangium</taxon>
    </lineage>
</organism>
<dbReference type="EMBL" id="JMCB01000023">
    <property type="protein sequence ID" value="KFE62160.1"/>
    <property type="molecule type" value="Genomic_DNA"/>
</dbReference>
<keyword evidence="4" id="KW-1185">Reference proteome</keyword>
<dbReference type="GO" id="GO:0047617">
    <property type="term" value="F:fatty acyl-CoA hydrolase activity"/>
    <property type="evidence" value="ECO:0007669"/>
    <property type="project" value="TreeGrafter"/>
</dbReference>
<dbReference type="RefSeq" id="WP_044197893.1">
    <property type="nucleotide sequence ID" value="NZ_JMCB01000023.1"/>
</dbReference>
<protein>
    <recommendedName>
        <fullName evidence="5">Acyl-CoA thioesterase</fullName>
    </recommendedName>
</protein>